<name>A0ACC6U310_9BURK</name>
<dbReference type="EMBL" id="JBFRCH010000010">
    <property type="protein sequence ID" value="MEX3933979.1"/>
    <property type="molecule type" value="Genomic_DNA"/>
</dbReference>
<evidence type="ECO:0000313" key="1">
    <source>
        <dbReference type="EMBL" id="MEX3933979.1"/>
    </source>
</evidence>
<gene>
    <name evidence="1" type="ORF">AB4Y32_19590</name>
</gene>
<accession>A0ACC6U310</accession>
<dbReference type="Proteomes" id="UP001558850">
    <property type="component" value="Unassembled WGS sequence"/>
</dbReference>
<comment type="caution">
    <text evidence="1">The sequence shown here is derived from an EMBL/GenBank/DDBJ whole genome shotgun (WGS) entry which is preliminary data.</text>
</comment>
<evidence type="ECO:0000313" key="2">
    <source>
        <dbReference type="Proteomes" id="UP001558850"/>
    </source>
</evidence>
<protein>
    <submittedName>
        <fullName evidence="1">Uncharacterized protein</fullName>
    </submittedName>
</protein>
<sequence length="166" mass="16916">MMVARGKSDRTNWGTIVRAMVTATAFCTSALVSAAEGGVISFIGAVVEPPFEVMAASAEASVLPRVAARFVVNASAMSVTFAVFADSTPSARISIEAVKDSATRTGSAASGSVTSIFADGSGYKTAQDWNGEYHVGRAGGTLLLTSAAGVKSAVEAPRVTVVSQYN</sequence>
<organism evidence="1 2">
    <name type="scientific">Paraburkholderia phymatum</name>
    <dbReference type="NCBI Taxonomy" id="148447"/>
    <lineage>
        <taxon>Bacteria</taxon>
        <taxon>Pseudomonadati</taxon>
        <taxon>Pseudomonadota</taxon>
        <taxon>Betaproteobacteria</taxon>
        <taxon>Burkholderiales</taxon>
        <taxon>Burkholderiaceae</taxon>
        <taxon>Paraburkholderia</taxon>
    </lineage>
</organism>
<proteinExistence type="predicted"/>
<reference evidence="1" key="1">
    <citation type="submission" date="2024-07" db="EMBL/GenBank/DDBJ databases">
        <title>A survey of Mimosa microsymbionts across Brazilian biomes reveals a high diversity of Paraburkholderia nodulating endemic species, but also that Cupriavidus is common as a symbiont of widespread species.</title>
        <authorList>
            <person name="Rouws L."/>
            <person name="Barauna A."/>
            <person name="Beukes C."/>
            <person name="Rouws J.R.C."/>
            <person name="De Faria S.M."/>
            <person name="Gross E."/>
            <person name="Bueno Dos Reis Junior F."/>
            <person name="Simon M.F."/>
            <person name="Maluk M."/>
            <person name="Odee D.W."/>
            <person name="Kenicer G."/>
            <person name="Young J.P.W."/>
            <person name="Reis V.M."/>
            <person name="Zilli J."/>
            <person name="James E.K."/>
        </authorList>
    </citation>
    <scope>NUCLEOTIDE SEQUENCE</scope>
    <source>
        <strain evidence="1">EG181B</strain>
    </source>
</reference>
<keyword evidence="2" id="KW-1185">Reference proteome</keyword>